<keyword evidence="8 14" id="KW-1133">Transmembrane helix</keyword>
<evidence type="ECO:0000256" key="13">
    <source>
        <dbReference type="SAM" id="MobiDB-lite"/>
    </source>
</evidence>
<dbReference type="GO" id="GO:0016887">
    <property type="term" value="F:ATP hydrolysis activity"/>
    <property type="evidence" value="ECO:0007669"/>
    <property type="project" value="InterPro"/>
</dbReference>
<comment type="catalytic activity">
    <reaction evidence="11">
        <text>ATP + H2O = ADP + phosphate + H(+)</text>
        <dbReference type="Rhea" id="RHEA:13065"/>
        <dbReference type="ChEBI" id="CHEBI:15377"/>
        <dbReference type="ChEBI" id="CHEBI:15378"/>
        <dbReference type="ChEBI" id="CHEBI:30616"/>
        <dbReference type="ChEBI" id="CHEBI:43474"/>
        <dbReference type="ChEBI" id="CHEBI:456216"/>
    </reaction>
    <physiologicalReaction direction="left-to-right" evidence="11">
        <dbReference type="Rhea" id="RHEA:13066"/>
    </physiologicalReaction>
</comment>
<evidence type="ECO:0000256" key="14">
    <source>
        <dbReference type="SAM" id="Phobius"/>
    </source>
</evidence>
<dbReference type="Gene3D" id="3.40.50.300">
    <property type="entry name" value="P-loop containing nucleotide triphosphate hydrolases"/>
    <property type="match status" value="1"/>
</dbReference>
<feature type="compositionally biased region" description="Basic and acidic residues" evidence="13">
    <location>
        <begin position="365"/>
        <end position="378"/>
    </location>
</feature>
<feature type="compositionally biased region" description="Basic and acidic residues" evidence="13">
    <location>
        <begin position="449"/>
        <end position="465"/>
    </location>
</feature>
<dbReference type="Proteomes" id="UP000799772">
    <property type="component" value="Unassembled WGS sequence"/>
</dbReference>
<dbReference type="SMART" id="SM00382">
    <property type="entry name" value="AAA"/>
    <property type="match status" value="1"/>
</dbReference>
<evidence type="ECO:0000256" key="11">
    <source>
        <dbReference type="ARBA" id="ARBA00048778"/>
    </source>
</evidence>
<keyword evidence="3 14" id="KW-0812">Transmembrane</keyword>
<organism evidence="17 18">
    <name type="scientific">Rhizodiscina lignyota</name>
    <dbReference type="NCBI Taxonomy" id="1504668"/>
    <lineage>
        <taxon>Eukaryota</taxon>
        <taxon>Fungi</taxon>
        <taxon>Dikarya</taxon>
        <taxon>Ascomycota</taxon>
        <taxon>Pezizomycotina</taxon>
        <taxon>Dothideomycetes</taxon>
        <taxon>Pleosporomycetidae</taxon>
        <taxon>Aulographales</taxon>
        <taxon>Rhizodiscinaceae</taxon>
        <taxon>Rhizodiscina</taxon>
    </lineage>
</organism>
<accession>A0A9P4I3I0</accession>
<evidence type="ECO:0000256" key="8">
    <source>
        <dbReference type="ARBA" id="ARBA00022989"/>
    </source>
</evidence>
<dbReference type="EMBL" id="ML978134">
    <property type="protein sequence ID" value="KAF2094401.1"/>
    <property type="molecule type" value="Genomic_DNA"/>
</dbReference>
<keyword evidence="18" id="KW-1185">Reference proteome</keyword>
<keyword evidence="5" id="KW-0999">Mitochondrion inner membrane</keyword>
<dbReference type="SMART" id="SM01024">
    <property type="entry name" value="BCS1_N"/>
    <property type="match status" value="1"/>
</dbReference>
<evidence type="ECO:0000256" key="4">
    <source>
        <dbReference type="ARBA" id="ARBA00022741"/>
    </source>
</evidence>
<dbReference type="GO" id="GO:0005524">
    <property type="term" value="F:ATP binding"/>
    <property type="evidence" value="ECO:0007669"/>
    <property type="project" value="UniProtKB-KW"/>
</dbReference>
<evidence type="ECO:0000256" key="1">
    <source>
        <dbReference type="ARBA" id="ARBA00004434"/>
    </source>
</evidence>
<evidence type="ECO:0000313" key="17">
    <source>
        <dbReference type="EMBL" id="KAF2094401.1"/>
    </source>
</evidence>
<evidence type="ECO:0000256" key="5">
    <source>
        <dbReference type="ARBA" id="ARBA00022792"/>
    </source>
</evidence>
<evidence type="ECO:0000256" key="2">
    <source>
        <dbReference type="ARBA" id="ARBA00007448"/>
    </source>
</evidence>
<keyword evidence="7 12" id="KW-0067">ATP-binding</keyword>
<protein>
    <submittedName>
        <fullName evidence="17">P-loop containing nucleoside triphosphate hydrolase protein</fullName>
    </submittedName>
</protein>
<feature type="transmembrane region" description="Helical" evidence="14">
    <location>
        <begin position="48"/>
        <end position="71"/>
    </location>
</feature>
<dbReference type="InterPro" id="IPR003593">
    <property type="entry name" value="AAA+_ATPase"/>
</dbReference>
<keyword evidence="9" id="KW-0496">Mitochondrion</keyword>
<dbReference type="InterPro" id="IPR003960">
    <property type="entry name" value="ATPase_AAA_CS"/>
</dbReference>
<dbReference type="Pfam" id="PF08740">
    <property type="entry name" value="BCS1_N"/>
    <property type="match status" value="1"/>
</dbReference>
<evidence type="ECO:0000256" key="7">
    <source>
        <dbReference type="ARBA" id="ARBA00022840"/>
    </source>
</evidence>
<reference evidence="17" key="1">
    <citation type="journal article" date="2020" name="Stud. Mycol.">
        <title>101 Dothideomycetes genomes: a test case for predicting lifestyles and emergence of pathogens.</title>
        <authorList>
            <person name="Haridas S."/>
            <person name="Albert R."/>
            <person name="Binder M."/>
            <person name="Bloem J."/>
            <person name="Labutti K."/>
            <person name="Salamov A."/>
            <person name="Andreopoulos B."/>
            <person name="Baker S."/>
            <person name="Barry K."/>
            <person name="Bills G."/>
            <person name="Bluhm B."/>
            <person name="Cannon C."/>
            <person name="Castanera R."/>
            <person name="Culley D."/>
            <person name="Daum C."/>
            <person name="Ezra D."/>
            <person name="Gonzalez J."/>
            <person name="Henrissat B."/>
            <person name="Kuo A."/>
            <person name="Liang C."/>
            <person name="Lipzen A."/>
            <person name="Lutzoni F."/>
            <person name="Magnuson J."/>
            <person name="Mondo S."/>
            <person name="Nolan M."/>
            <person name="Ohm R."/>
            <person name="Pangilinan J."/>
            <person name="Park H.-J."/>
            <person name="Ramirez L."/>
            <person name="Alfaro M."/>
            <person name="Sun H."/>
            <person name="Tritt A."/>
            <person name="Yoshinaga Y."/>
            <person name="Zwiers L.-H."/>
            <person name="Turgeon B."/>
            <person name="Goodwin S."/>
            <person name="Spatafora J."/>
            <person name="Crous P."/>
            <person name="Grigoriev I."/>
        </authorList>
    </citation>
    <scope>NUCLEOTIDE SEQUENCE</scope>
    <source>
        <strain evidence="17">CBS 133067</strain>
    </source>
</reference>
<evidence type="ECO:0000256" key="3">
    <source>
        <dbReference type="ARBA" id="ARBA00022692"/>
    </source>
</evidence>
<dbReference type="PROSITE" id="PS00674">
    <property type="entry name" value="AAA"/>
    <property type="match status" value="1"/>
</dbReference>
<feature type="region of interest" description="Disordered" evidence="13">
    <location>
        <begin position="365"/>
        <end position="384"/>
    </location>
</feature>
<keyword evidence="10 14" id="KW-0472">Membrane</keyword>
<dbReference type="OrthoDB" id="10251412at2759"/>
<dbReference type="AlphaFoldDB" id="A0A9P4I3I0"/>
<dbReference type="InterPro" id="IPR027417">
    <property type="entry name" value="P-loop_NTPase"/>
</dbReference>
<dbReference type="InterPro" id="IPR050747">
    <property type="entry name" value="Mitochondrial_chaperone_BCS1"/>
</dbReference>
<dbReference type="InterPro" id="IPR014851">
    <property type="entry name" value="BCS1_N"/>
</dbReference>
<evidence type="ECO:0000256" key="10">
    <source>
        <dbReference type="ARBA" id="ARBA00023136"/>
    </source>
</evidence>
<evidence type="ECO:0000256" key="6">
    <source>
        <dbReference type="ARBA" id="ARBA00022801"/>
    </source>
</evidence>
<dbReference type="Pfam" id="PF00004">
    <property type="entry name" value="AAA"/>
    <property type="match status" value="1"/>
</dbReference>
<proteinExistence type="inferred from homology"/>
<name>A0A9P4I3I0_9PEZI</name>
<feature type="region of interest" description="Disordered" evidence="13">
    <location>
        <begin position="449"/>
        <end position="484"/>
    </location>
</feature>
<dbReference type="Pfam" id="PF25426">
    <property type="entry name" value="AAA_lid_BCS1"/>
    <property type="match status" value="1"/>
</dbReference>
<evidence type="ECO:0000259" key="15">
    <source>
        <dbReference type="SMART" id="SM00382"/>
    </source>
</evidence>
<dbReference type="InterPro" id="IPR003959">
    <property type="entry name" value="ATPase_AAA_core"/>
</dbReference>
<evidence type="ECO:0000313" key="18">
    <source>
        <dbReference type="Proteomes" id="UP000799772"/>
    </source>
</evidence>
<evidence type="ECO:0000259" key="16">
    <source>
        <dbReference type="SMART" id="SM01024"/>
    </source>
</evidence>
<evidence type="ECO:0000256" key="9">
    <source>
        <dbReference type="ARBA" id="ARBA00023128"/>
    </source>
</evidence>
<dbReference type="InterPro" id="IPR057495">
    <property type="entry name" value="AAA_lid_BCS1"/>
</dbReference>
<comment type="caution">
    <text evidence="17">The sequence shown here is derived from an EMBL/GenBank/DDBJ whole genome shotgun (WGS) entry which is preliminary data.</text>
</comment>
<keyword evidence="6 17" id="KW-0378">Hydrolase</keyword>
<dbReference type="GO" id="GO:0005743">
    <property type="term" value="C:mitochondrial inner membrane"/>
    <property type="evidence" value="ECO:0007669"/>
    <property type="project" value="UniProtKB-SubCell"/>
</dbReference>
<comment type="similarity">
    <text evidence="2">Belongs to the AAA ATPase family. BCS1 subfamily.</text>
</comment>
<sequence length="567" mass="64413">MDFRRLDRMLRQSSVNPDANSTASLNLTDLSPNILEAFIPGYSLISRFILQIFGFDIGIVVTTGLLCFAVISGGKYFWNTIYKSLNDVWMSHVTIDGKDDLFRHVLAWVSEHRMTKESRRLIAVSQNTSPQEDEAAEEYISEDGLFHFGKWAAKKPPRYEPAVGTHWFWHNRNLFIFQRIQKETRNTPYQNIEEHRLTIKCIGRSTNPLKDWIEHVKIWAVEKQTTLTTIKRPTAKDQRRPPGHWSVVTQRPSRPLETVVLDPEQKARLVADVNEYLHPASPKWYATRGIPYRRGYLFHGPPGTGKSSLSFALAGLFGLDIHVVSLNESGLSAITESELMLLFNNLPRRCIVLLEDIDTAGLSRDHLSDQRRNEKPSDPARQGISLSGLLNAIDGVASHEGRVLVMTTNHPEELDNALIRPGRVDMQIKFTLATRHQAHEIFTRIDEAKVANEEPDRSLEEKGGHDAGAADGNLSNGHVTPPTTPKVPSVFEYLTTEPEPPLSKEELEDLANEFADRVPEETFSPAELQSFLIIRKKRPRQALQEVDQWREDFIRVRNEGSKVLEAQ</sequence>
<gene>
    <name evidence="17" type="ORF">NA57DRAFT_68521</name>
</gene>
<keyword evidence="4 12" id="KW-0547">Nucleotide-binding</keyword>
<dbReference type="PANTHER" id="PTHR23070">
    <property type="entry name" value="BCS1 AAA-TYPE ATPASE"/>
    <property type="match status" value="1"/>
</dbReference>
<dbReference type="SUPFAM" id="SSF52540">
    <property type="entry name" value="P-loop containing nucleoside triphosphate hydrolases"/>
    <property type="match status" value="1"/>
</dbReference>
<feature type="domain" description="AAA+ ATPase" evidence="15">
    <location>
        <begin position="292"/>
        <end position="434"/>
    </location>
</feature>
<evidence type="ECO:0000256" key="12">
    <source>
        <dbReference type="RuleBase" id="RU003651"/>
    </source>
</evidence>
<comment type="subcellular location">
    <subcellularLocation>
        <location evidence="1">Mitochondrion inner membrane</location>
        <topology evidence="1">Single-pass membrane protein</topology>
    </subcellularLocation>
</comment>
<feature type="domain" description="BCS1 N-terminal" evidence="16">
    <location>
        <begin position="65"/>
        <end position="259"/>
    </location>
</feature>